<keyword evidence="1" id="KW-1133">Transmembrane helix</keyword>
<dbReference type="Pfam" id="PF04307">
    <property type="entry name" value="YdjM"/>
    <property type="match status" value="1"/>
</dbReference>
<keyword evidence="1" id="KW-0472">Membrane</keyword>
<proteinExistence type="predicted"/>
<dbReference type="PANTHER" id="PTHR40031:SF1">
    <property type="entry name" value="MEMBRANE-BOUND METAL-DEPENDENT HYDROLASE"/>
    <property type="match status" value="1"/>
</dbReference>
<feature type="transmembrane region" description="Helical" evidence="1">
    <location>
        <begin position="62"/>
        <end position="80"/>
    </location>
</feature>
<accession>A0ABU0A190</accession>
<dbReference type="PANTHER" id="PTHR40031">
    <property type="entry name" value="HYPOTHETICAL MEMBRANE SPANNING PROTEIN"/>
    <property type="match status" value="1"/>
</dbReference>
<comment type="caution">
    <text evidence="2">The sequence shown here is derived from an EMBL/GenBank/DDBJ whole genome shotgun (WGS) entry which is preliminary data.</text>
</comment>
<gene>
    <name evidence="2" type="ORF">J2S74_003519</name>
</gene>
<dbReference type="Proteomes" id="UP001230005">
    <property type="component" value="Unassembled WGS sequence"/>
</dbReference>
<evidence type="ECO:0000256" key="1">
    <source>
        <dbReference type="SAM" id="Phobius"/>
    </source>
</evidence>
<feature type="transmembrane region" description="Helical" evidence="1">
    <location>
        <begin position="125"/>
        <end position="146"/>
    </location>
</feature>
<reference evidence="2 3" key="1">
    <citation type="submission" date="2023-07" db="EMBL/GenBank/DDBJ databases">
        <title>Genomic Encyclopedia of Type Strains, Phase IV (KMG-IV): sequencing the most valuable type-strain genomes for metagenomic binning, comparative biology and taxonomic classification.</title>
        <authorList>
            <person name="Goeker M."/>
        </authorList>
    </citation>
    <scope>NUCLEOTIDE SEQUENCE [LARGE SCALE GENOMIC DNA]</scope>
    <source>
        <strain evidence="2 3">DSM 9768</strain>
    </source>
</reference>
<protein>
    <submittedName>
        <fullName evidence="2">Inner membrane protein</fullName>
    </submittedName>
</protein>
<dbReference type="InterPro" id="IPR007404">
    <property type="entry name" value="YdjM-like"/>
</dbReference>
<organism evidence="2 3">
    <name type="scientific">Evansella vedderi</name>
    <dbReference type="NCBI Taxonomy" id="38282"/>
    <lineage>
        <taxon>Bacteria</taxon>
        <taxon>Bacillati</taxon>
        <taxon>Bacillota</taxon>
        <taxon>Bacilli</taxon>
        <taxon>Bacillales</taxon>
        <taxon>Bacillaceae</taxon>
        <taxon>Evansella</taxon>
    </lineage>
</organism>
<name>A0ABU0A190_9BACI</name>
<dbReference type="RefSeq" id="WP_307327755.1">
    <property type="nucleotide sequence ID" value="NZ_JAUSUG010000014.1"/>
</dbReference>
<sequence length="296" mass="34072">MDTITHTLFGLALYGAVDKRNFSKKEKGALLFTTIVGSQIPDIDVVSQFWDTEGQYQMWHRGITHSIFIVPFFAFLIYSFSRWIWQVKSSFYFWVALLAVFIHNTADLFNAWGTGYLEPFSSVRITFGTIPIVDLVIWGILLISFIISRKTVRYPSHLVFKGAWCFILLHVIVQTIQGSIIYNQYSEEYEQVALSASFIPTQFSVIAKEEEHVSIYNTSLFRKDSLEYSLESAQGADLDLLFQHNPEAATLKEWAPFVVIVDDGDVLGVYDPRFYRNGQSFLFEFINRSELEKKGN</sequence>
<keyword evidence="1" id="KW-0812">Transmembrane</keyword>
<keyword evidence="3" id="KW-1185">Reference proteome</keyword>
<dbReference type="InterPro" id="IPR053170">
    <property type="entry name" value="Transcription_regulator"/>
</dbReference>
<feature type="transmembrane region" description="Helical" evidence="1">
    <location>
        <begin position="92"/>
        <end position="113"/>
    </location>
</feature>
<evidence type="ECO:0000313" key="2">
    <source>
        <dbReference type="EMBL" id="MDQ0256120.1"/>
    </source>
</evidence>
<evidence type="ECO:0000313" key="3">
    <source>
        <dbReference type="Proteomes" id="UP001230005"/>
    </source>
</evidence>
<dbReference type="EMBL" id="JAUSUG010000014">
    <property type="protein sequence ID" value="MDQ0256120.1"/>
    <property type="molecule type" value="Genomic_DNA"/>
</dbReference>
<feature type="transmembrane region" description="Helical" evidence="1">
    <location>
        <begin position="158"/>
        <end position="176"/>
    </location>
</feature>